<feature type="transmembrane region" description="Helical" evidence="1">
    <location>
        <begin position="70"/>
        <end position="91"/>
    </location>
</feature>
<dbReference type="InterPro" id="IPR003675">
    <property type="entry name" value="Rce1/LyrA-like_dom"/>
</dbReference>
<comment type="caution">
    <text evidence="3">The sequence shown here is derived from an EMBL/GenBank/DDBJ whole genome shotgun (WGS) entry which is preliminary data.</text>
</comment>
<organism evidence="3 4">
    <name type="scientific">Myceligenerans crystallogenes</name>
    <dbReference type="NCBI Taxonomy" id="316335"/>
    <lineage>
        <taxon>Bacteria</taxon>
        <taxon>Bacillati</taxon>
        <taxon>Actinomycetota</taxon>
        <taxon>Actinomycetes</taxon>
        <taxon>Micrococcales</taxon>
        <taxon>Promicromonosporaceae</taxon>
        <taxon>Myceligenerans</taxon>
    </lineage>
</organism>
<keyword evidence="4" id="KW-1185">Reference proteome</keyword>
<evidence type="ECO:0000259" key="2">
    <source>
        <dbReference type="Pfam" id="PF02517"/>
    </source>
</evidence>
<protein>
    <submittedName>
        <fullName evidence="3">Type II CAAX endopeptidase family protein</fullName>
    </submittedName>
</protein>
<dbReference type="Proteomes" id="UP001501094">
    <property type="component" value="Unassembled WGS sequence"/>
</dbReference>
<feature type="domain" description="CAAX prenyl protease 2/Lysostaphin resistance protein A-like" evidence="2">
    <location>
        <begin position="106"/>
        <end position="196"/>
    </location>
</feature>
<dbReference type="Pfam" id="PF02517">
    <property type="entry name" value="Rce1-like"/>
    <property type="match status" value="1"/>
</dbReference>
<name>A0ABP4ZYW5_9MICO</name>
<feature type="transmembrane region" description="Helical" evidence="1">
    <location>
        <begin position="103"/>
        <end position="123"/>
    </location>
</feature>
<feature type="transmembrane region" description="Helical" evidence="1">
    <location>
        <begin position="184"/>
        <end position="202"/>
    </location>
</feature>
<evidence type="ECO:0000256" key="1">
    <source>
        <dbReference type="SAM" id="Phobius"/>
    </source>
</evidence>
<feature type="transmembrane region" description="Helical" evidence="1">
    <location>
        <begin position="32"/>
        <end position="49"/>
    </location>
</feature>
<proteinExistence type="predicted"/>
<reference evidence="4" key="1">
    <citation type="journal article" date="2019" name="Int. J. Syst. Evol. Microbiol.">
        <title>The Global Catalogue of Microorganisms (GCM) 10K type strain sequencing project: providing services to taxonomists for standard genome sequencing and annotation.</title>
        <authorList>
            <consortium name="The Broad Institute Genomics Platform"/>
            <consortium name="The Broad Institute Genome Sequencing Center for Infectious Disease"/>
            <person name="Wu L."/>
            <person name="Ma J."/>
        </authorList>
    </citation>
    <scope>NUCLEOTIDE SEQUENCE [LARGE SCALE GENOMIC DNA]</scope>
    <source>
        <strain evidence="4">JCM 14326</strain>
    </source>
</reference>
<evidence type="ECO:0000313" key="3">
    <source>
        <dbReference type="EMBL" id="GAA1873654.1"/>
    </source>
</evidence>
<dbReference type="PANTHER" id="PTHR39430:SF1">
    <property type="entry name" value="PROTEASE"/>
    <property type="match status" value="1"/>
</dbReference>
<sequence>MRFIWQLLVVALVSFVASVVLRAVQPYPWVTLVVGLLAAVGCVVAYRWVVRRTEHRVVDELGRPGAVRGVAAGTLGGLVLFGSVVAGIALLGGYHVSGLGSPAGAVGLLGFMAVVAASEELLFRGVLFRHVERWFGTWIALVSTGLIFGLVHLINPNANLWGAIAITMEAGGMLGAAYVATRRLWVPIGLHLGWNVAASSIFSTEVSGNGTPQGMLDATTSGPVLLSGGAFGPEASLFSVVLCLVVAVGFLRVAARRGNLVPLRVPGRPAADTLRG</sequence>
<feature type="transmembrane region" description="Helical" evidence="1">
    <location>
        <begin position="135"/>
        <end position="154"/>
    </location>
</feature>
<dbReference type="PANTHER" id="PTHR39430">
    <property type="entry name" value="MEMBRANE-ASSOCIATED PROTEASE-RELATED"/>
    <property type="match status" value="1"/>
</dbReference>
<feature type="transmembrane region" description="Helical" evidence="1">
    <location>
        <begin position="235"/>
        <end position="255"/>
    </location>
</feature>
<dbReference type="RefSeq" id="WP_344105734.1">
    <property type="nucleotide sequence ID" value="NZ_BAAANL010000008.1"/>
</dbReference>
<evidence type="ECO:0000313" key="4">
    <source>
        <dbReference type="Proteomes" id="UP001501094"/>
    </source>
</evidence>
<keyword evidence="1" id="KW-0472">Membrane</keyword>
<accession>A0ABP4ZYW5</accession>
<keyword evidence="1" id="KW-1133">Transmembrane helix</keyword>
<feature type="transmembrane region" description="Helical" evidence="1">
    <location>
        <begin position="160"/>
        <end position="179"/>
    </location>
</feature>
<keyword evidence="1" id="KW-0812">Transmembrane</keyword>
<gene>
    <name evidence="3" type="ORF">GCM10009751_36470</name>
</gene>
<dbReference type="EMBL" id="BAAANL010000008">
    <property type="protein sequence ID" value="GAA1873654.1"/>
    <property type="molecule type" value="Genomic_DNA"/>
</dbReference>